<dbReference type="InterPro" id="IPR044049">
    <property type="entry name" value="EccD_transm"/>
</dbReference>
<proteinExistence type="inferred from homology"/>
<dbReference type="InterPro" id="IPR024962">
    <property type="entry name" value="YukD-like"/>
</dbReference>
<evidence type="ECO:0000313" key="10">
    <source>
        <dbReference type="Proteomes" id="UP000032221"/>
    </source>
</evidence>
<evidence type="ECO:0000259" key="8">
    <source>
        <dbReference type="Pfam" id="PF19053"/>
    </source>
</evidence>
<dbReference type="Gene3D" id="3.10.20.90">
    <property type="entry name" value="Phosphatidylinositol 3-kinase Catalytic Subunit, Chain A, domain 1"/>
    <property type="match status" value="1"/>
</dbReference>
<evidence type="ECO:0000256" key="7">
    <source>
        <dbReference type="SAM" id="Phobius"/>
    </source>
</evidence>
<dbReference type="PATRIC" id="fig|280871.6.peg.2534"/>
<feature type="transmembrane region" description="Helical" evidence="7">
    <location>
        <begin position="125"/>
        <end position="146"/>
    </location>
</feature>
<feature type="transmembrane region" description="Helical" evidence="7">
    <location>
        <begin position="437"/>
        <end position="461"/>
    </location>
</feature>
<keyword evidence="5 7" id="KW-1133">Transmembrane helix</keyword>
<accession>A0A0D1J4T6</accession>
<keyword evidence="3" id="KW-1003">Cell membrane</keyword>
<dbReference type="EMBL" id="JXST01000015">
    <property type="protein sequence ID" value="KIU16618.1"/>
    <property type="molecule type" value="Genomic_DNA"/>
</dbReference>
<evidence type="ECO:0000313" key="9">
    <source>
        <dbReference type="EMBL" id="KIU16618.1"/>
    </source>
</evidence>
<dbReference type="GO" id="GO:0005886">
    <property type="term" value="C:plasma membrane"/>
    <property type="evidence" value="ECO:0007669"/>
    <property type="project" value="UniProtKB-SubCell"/>
</dbReference>
<keyword evidence="4 7" id="KW-0812">Transmembrane</keyword>
<evidence type="ECO:0000256" key="6">
    <source>
        <dbReference type="ARBA" id="ARBA00023136"/>
    </source>
</evidence>
<organism evidence="9 10">
    <name type="scientific">Mycolicibacterium llatzerense</name>
    <dbReference type="NCBI Taxonomy" id="280871"/>
    <lineage>
        <taxon>Bacteria</taxon>
        <taxon>Bacillati</taxon>
        <taxon>Actinomycetota</taxon>
        <taxon>Actinomycetes</taxon>
        <taxon>Mycobacteriales</taxon>
        <taxon>Mycobacteriaceae</taxon>
        <taxon>Mycolicibacterium</taxon>
    </lineage>
</organism>
<reference evidence="9 10" key="1">
    <citation type="submission" date="2015-01" db="EMBL/GenBank/DDBJ databases">
        <title>Genome sequence of Mycobacterium llatzerense and Mycobacterium immunogenum recovered from brain abscess.</title>
        <authorList>
            <person name="Greninger A.L."/>
            <person name="Langelier C."/>
            <person name="Cunningham G."/>
            <person name="Chiu C.Y."/>
            <person name="Miller S."/>
        </authorList>
    </citation>
    <scope>NUCLEOTIDE SEQUENCE [LARGE SCALE GENOMIC DNA]</scope>
    <source>
        <strain evidence="9 10">CLUC14</strain>
    </source>
</reference>
<name>A0A0D1J4T6_9MYCO</name>
<dbReference type="STRING" id="280871.TL10_12215"/>
<evidence type="ECO:0000256" key="3">
    <source>
        <dbReference type="ARBA" id="ARBA00022475"/>
    </source>
</evidence>
<gene>
    <name evidence="9" type="ORF">TL10_12215</name>
</gene>
<dbReference type="Pfam" id="PF08817">
    <property type="entry name" value="YukD"/>
    <property type="match status" value="1"/>
</dbReference>
<dbReference type="AlphaFoldDB" id="A0A0D1J4T6"/>
<feature type="transmembrane region" description="Helical" evidence="7">
    <location>
        <begin position="398"/>
        <end position="417"/>
    </location>
</feature>
<feature type="transmembrane region" description="Helical" evidence="7">
    <location>
        <begin position="320"/>
        <end position="340"/>
    </location>
</feature>
<keyword evidence="10" id="KW-1185">Reference proteome</keyword>
<comment type="caution">
    <text evidence="9">The sequence shown here is derived from an EMBL/GenBank/DDBJ whole genome shotgun (WGS) entry which is preliminary data.</text>
</comment>
<dbReference type="InterPro" id="IPR006707">
    <property type="entry name" value="T7SS_EccD"/>
</dbReference>
<dbReference type="Pfam" id="PF19053">
    <property type="entry name" value="EccD"/>
    <property type="match status" value="1"/>
</dbReference>
<dbReference type="PIRSF" id="PIRSF017804">
    <property type="entry name" value="Secretion_EccD1"/>
    <property type="match status" value="1"/>
</dbReference>
<feature type="transmembrane region" description="Helical" evidence="7">
    <location>
        <begin position="152"/>
        <end position="171"/>
    </location>
</feature>
<evidence type="ECO:0000256" key="4">
    <source>
        <dbReference type="ARBA" id="ARBA00022692"/>
    </source>
</evidence>
<dbReference type="Proteomes" id="UP000032221">
    <property type="component" value="Unassembled WGS sequence"/>
</dbReference>
<feature type="transmembrane region" description="Helical" evidence="7">
    <location>
        <begin position="372"/>
        <end position="392"/>
    </location>
</feature>
<dbReference type="NCBIfam" id="TIGR03920">
    <property type="entry name" value="T7SS_EccD"/>
    <property type="match status" value="1"/>
</dbReference>
<feature type="domain" description="EccD-like transmembrane" evidence="8">
    <location>
        <begin position="124"/>
        <end position="460"/>
    </location>
</feature>
<dbReference type="OrthoDB" id="4764676at2"/>
<evidence type="ECO:0000256" key="2">
    <source>
        <dbReference type="ARBA" id="ARBA00006162"/>
    </source>
</evidence>
<feature type="transmembrane region" description="Helical" evidence="7">
    <location>
        <begin position="346"/>
        <end position="365"/>
    </location>
</feature>
<feature type="transmembrane region" description="Helical" evidence="7">
    <location>
        <begin position="258"/>
        <end position="275"/>
    </location>
</feature>
<comment type="similarity">
    <text evidence="2">Belongs to the EccD/Snm4 family.</text>
</comment>
<keyword evidence="6 7" id="KW-0472">Membrane</keyword>
<evidence type="ECO:0000256" key="5">
    <source>
        <dbReference type="ARBA" id="ARBA00022989"/>
    </source>
</evidence>
<protein>
    <submittedName>
        <fullName evidence="9">Secretion protein EccD</fullName>
    </submittedName>
</protein>
<comment type="subcellular location">
    <subcellularLocation>
        <location evidence="1">Cell membrane</location>
        <topology evidence="1">Multi-pass membrane protein</topology>
    </subcellularLocation>
</comment>
<evidence type="ECO:0000256" key="1">
    <source>
        <dbReference type="ARBA" id="ARBA00004651"/>
    </source>
</evidence>
<sequence>MPIVRVAVLAAGDEQGGRGRLTDVALPAGLPLREIVPAVRRIVGVGGAPDSASSAELSLAPLGGAAYSLDATLDTVGVVDGDLLALQPVPAGPPAPRIVEDIADAAAIFSAARENPWGNAHIRRLAGWAVVALTVLATALATLVRVRTGQTAGLFTVVGVAVLTVAAALLTRPALPKLATALSLAALLPVGAAFTLAVPGASGPAGLLLGAAAVAAWSIVSIAVGGQAIAAFTATTVLGIAGMIVGGAASIWQLGNTVIGAVLIVFALLVVVQAAQLSTLWARFPVPNIPAPGDPTPSALRLSVLADLPRRVRVCDAHQTGFLAGAVLTLTAGSVVLVAGTHPSAWAWYVVVAAALATALRARIWDSVPCKLWLLSQPYVVAAVLLTMFAAGGHYSNAWWSLGVLAVLVTVGVVAALNPQVADPQTYSLPMRRLVGFAATALDASLIPVLAYLVGLFAWVINR</sequence>